<feature type="chain" id="PRO_5035204065" evidence="1">
    <location>
        <begin position="19"/>
        <end position="246"/>
    </location>
</feature>
<accession>A0A8J8KAP0</accession>
<feature type="signal peptide" evidence="1">
    <location>
        <begin position="1"/>
        <end position="18"/>
    </location>
</feature>
<gene>
    <name evidence="2" type="ORF">HNQ03_000751</name>
</gene>
<dbReference type="EMBL" id="JABSNO010000004">
    <property type="protein sequence ID" value="NRS91684.1"/>
    <property type="molecule type" value="Genomic_DNA"/>
</dbReference>
<comment type="caution">
    <text evidence="2">The sequence shown here is derived from an EMBL/GenBank/DDBJ whole genome shotgun (WGS) entry which is preliminary data.</text>
</comment>
<reference evidence="2" key="1">
    <citation type="submission" date="2020-05" db="EMBL/GenBank/DDBJ databases">
        <title>Genomic Encyclopedia of Type Strains, Phase IV (KMG-V): Genome sequencing to study the core and pangenomes of soil and plant-associated prokaryotes.</title>
        <authorList>
            <person name="Whitman W."/>
        </authorList>
    </citation>
    <scope>NUCLEOTIDE SEQUENCE</scope>
    <source>
        <strain evidence="2">16F</strain>
    </source>
</reference>
<dbReference type="Proteomes" id="UP000610746">
    <property type="component" value="Unassembled WGS sequence"/>
</dbReference>
<organism evidence="2 3">
    <name type="scientific">Frigoriflavimonas asaccharolytica</name>
    <dbReference type="NCBI Taxonomy" id="2735899"/>
    <lineage>
        <taxon>Bacteria</taxon>
        <taxon>Pseudomonadati</taxon>
        <taxon>Bacteroidota</taxon>
        <taxon>Flavobacteriia</taxon>
        <taxon>Flavobacteriales</taxon>
        <taxon>Weeksellaceae</taxon>
        <taxon>Frigoriflavimonas</taxon>
    </lineage>
</organism>
<evidence type="ECO:0000256" key="1">
    <source>
        <dbReference type="SAM" id="SignalP"/>
    </source>
</evidence>
<evidence type="ECO:0000313" key="2">
    <source>
        <dbReference type="EMBL" id="NRS91684.1"/>
    </source>
</evidence>
<protein>
    <submittedName>
        <fullName evidence="2">Uncharacterized protein</fullName>
    </submittedName>
</protein>
<dbReference type="RefSeq" id="WP_173778307.1">
    <property type="nucleotide sequence ID" value="NZ_JABSNO010000004.1"/>
</dbReference>
<dbReference type="AlphaFoldDB" id="A0A8J8KAP0"/>
<name>A0A8J8KAP0_9FLAO</name>
<keyword evidence="1" id="KW-0732">Signal</keyword>
<evidence type="ECO:0000313" key="3">
    <source>
        <dbReference type="Proteomes" id="UP000610746"/>
    </source>
</evidence>
<keyword evidence="3" id="KW-1185">Reference proteome</keyword>
<proteinExistence type="predicted"/>
<sequence>MKNYVSILMLFCAPFLFAQNFNWDTALSQIYVPTSGFSPQKVLLDKAPMFADLYNFNYPEHNISNADHFQQSLSELYTASSNQYFANPTTLPKFEQVIGTATEIPIGILSTKTSYLNYDDENNNNGNLRLVNGVFSAINNINPKFIEKDLLVVSTLFPAFTSGTNNFTFKIDTNQFYQYGNTIQKLEANFGDGVWHLLVNNYVVQPAVSVNLNITSVEKKTINYRAVLQNGSTINTPLPFCFPRKL</sequence>